<evidence type="ECO:0000313" key="3">
    <source>
        <dbReference type="Proteomes" id="UP001346149"/>
    </source>
</evidence>
<keyword evidence="3" id="KW-1185">Reference proteome</keyword>
<dbReference type="EMBL" id="JAXQNO010000012">
    <property type="protein sequence ID" value="KAK4787057.1"/>
    <property type="molecule type" value="Genomic_DNA"/>
</dbReference>
<feature type="region of interest" description="Disordered" evidence="1">
    <location>
        <begin position="1"/>
        <end position="94"/>
    </location>
</feature>
<evidence type="ECO:0000313" key="2">
    <source>
        <dbReference type="EMBL" id="KAK4787057.1"/>
    </source>
</evidence>
<protein>
    <submittedName>
        <fullName evidence="2">Uncharacterized protein</fullName>
    </submittedName>
</protein>
<reference evidence="2 3" key="1">
    <citation type="journal article" date="2023" name="Hortic Res">
        <title>Pangenome of water caltrop reveals structural variations and asymmetric subgenome divergence after allopolyploidization.</title>
        <authorList>
            <person name="Zhang X."/>
            <person name="Chen Y."/>
            <person name="Wang L."/>
            <person name="Yuan Y."/>
            <person name="Fang M."/>
            <person name="Shi L."/>
            <person name="Lu R."/>
            <person name="Comes H.P."/>
            <person name="Ma Y."/>
            <person name="Chen Y."/>
            <person name="Huang G."/>
            <person name="Zhou Y."/>
            <person name="Zheng Z."/>
            <person name="Qiu Y."/>
        </authorList>
    </citation>
    <scope>NUCLEOTIDE SEQUENCE [LARGE SCALE GENOMIC DNA]</scope>
    <source>
        <strain evidence="2">F231</strain>
    </source>
</reference>
<dbReference type="AlphaFoldDB" id="A0AAN7LW54"/>
<feature type="compositionally biased region" description="Basic and acidic residues" evidence="1">
    <location>
        <begin position="58"/>
        <end position="80"/>
    </location>
</feature>
<evidence type="ECO:0000256" key="1">
    <source>
        <dbReference type="SAM" id="MobiDB-lite"/>
    </source>
</evidence>
<sequence length="123" mass="13630">MVSKALDSSRSTKRKGFQSTEKSQADAEEDLSGSSLNVKKTKKDSLETPHLSSNKLINQDKKSTNSSVERHGDEDHRDDSMSEDANYEQEKLEPEYDLIKSMLRANYSISKTAGEGKNTSQGG</sequence>
<organism evidence="2 3">
    <name type="scientific">Trapa natans</name>
    <name type="common">Water chestnut</name>
    <dbReference type="NCBI Taxonomy" id="22666"/>
    <lineage>
        <taxon>Eukaryota</taxon>
        <taxon>Viridiplantae</taxon>
        <taxon>Streptophyta</taxon>
        <taxon>Embryophyta</taxon>
        <taxon>Tracheophyta</taxon>
        <taxon>Spermatophyta</taxon>
        <taxon>Magnoliopsida</taxon>
        <taxon>eudicotyledons</taxon>
        <taxon>Gunneridae</taxon>
        <taxon>Pentapetalae</taxon>
        <taxon>rosids</taxon>
        <taxon>malvids</taxon>
        <taxon>Myrtales</taxon>
        <taxon>Lythraceae</taxon>
        <taxon>Trapa</taxon>
    </lineage>
</organism>
<gene>
    <name evidence="2" type="ORF">SAY86_010890</name>
</gene>
<proteinExistence type="predicted"/>
<comment type="caution">
    <text evidence="2">The sequence shown here is derived from an EMBL/GenBank/DDBJ whole genome shotgun (WGS) entry which is preliminary data.</text>
</comment>
<name>A0AAN7LW54_TRANT</name>
<accession>A0AAN7LW54</accession>
<dbReference type="Proteomes" id="UP001346149">
    <property type="component" value="Unassembled WGS sequence"/>
</dbReference>